<gene>
    <name evidence="1" type="ORF">ONZ43_g6856</name>
</gene>
<dbReference type="Proteomes" id="UP001153334">
    <property type="component" value="Unassembled WGS sequence"/>
</dbReference>
<organism evidence="1 2">
    <name type="scientific">Nemania bipapillata</name>
    <dbReference type="NCBI Taxonomy" id="110536"/>
    <lineage>
        <taxon>Eukaryota</taxon>
        <taxon>Fungi</taxon>
        <taxon>Dikarya</taxon>
        <taxon>Ascomycota</taxon>
        <taxon>Pezizomycotina</taxon>
        <taxon>Sordariomycetes</taxon>
        <taxon>Xylariomycetidae</taxon>
        <taxon>Xylariales</taxon>
        <taxon>Xylariaceae</taxon>
        <taxon>Nemania</taxon>
    </lineage>
</organism>
<evidence type="ECO:0000313" key="1">
    <source>
        <dbReference type="EMBL" id="KAJ8107053.1"/>
    </source>
</evidence>
<keyword evidence="2" id="KW-1185">Reference proteome</keyword>
<reference evidence="1" key="1">
    <citation type="submission" date="2022-11" db="EMBL/GenBank/DDBJ databases">
        <title>Genome Sequence of Nemania bipapillata.</title>
        <authorList>
            <person name="Buettner E."/>
        </authorList>
    </citation>
    <scope>NUCLEOTIDE SEQUENCE</scope>
    <source>
        <strain evidence="1">CP14</strain>
    </source>
</reference>
<accession>A0ACC2HWF1</accession>
<protein>
    <submittedName>
        <fullName evidence="1">Uncharacterized protein</fullName>
    </submittedName>
</protein>
<sequence>MMAGWDVGGTEMSRSLSDSVVPPLPDYDNPQPLARKRHFHHIHHLDIAEDYQTIREWKRPRVYTHPSEHPVTRFDNQSVPAFFIIKEAVRSTRTNDSSPFECDQPAPGDSARQYQYDNVSAGADTPFLDLRVRNEKEPASIDQSLKTKDNVQHDEAASLVEADIADYRRQRRLSQHERILKSLISPKALSAEFEIDDKALQGIFYAANEIFFRGSLKGRVTWKWEDLPTDLIGTTAWRDAPYSHGYETLIFLSRQILKDKKYNRRLLISTFIHELIHSYLFVSCGYHPDDCGGHTSGFKRIANLINNWVGEEDLLQLHKMEAELSDFEIRANNTLSRDHVSSGCSVHWLCDGTLGYIVLRPSLRLGDRDPARG</sequence>
<comment type="caution">
    <text evidence="1">The sequence shown here is derived from an EMBL/GenBank/DDBJ whole genome shotgun (WGS) entry which is preliminary data.</text>
</comment>
<name>A0ACC2HWF1_9PEZI</name>
<evidence type="ECO:0000313" key="2">
    <source>
        <dbReference type="Proteomes" id="UP001153334"/>
    </source>
</evidence>
<dbReference type="EMBL" id="JAPESX010002638">
    <property type="protein sequence ID" value="KAJ8107053.1"/>
    <property type="molecule type" value="Genomic_DNA"/>
</dbReference>
<proteinExistence type="predicted"/>